<dbReference type="GO" id="GO:0003729">
    <property type="term" value="F:mRNA binding"/>
    <property type="evidence" value="ECO:0007669"/>
    <property type="project" value="TreeGrafter"/>
</dbReference>
<keyword evidence="3" id="KW-1185">Reference proteome</keyword>
<dbReference type="Proteomes" id="UP001237642">
    <property type="component" value="Unassembled WGS sequence"/>
</dbReference>
<accession>A0AAD8MPZ9</accession>
<dbReference type="PANTHER" id="PTHR15725">
    <property type="entry name" value="ZN-FINGER, C-X8-C-X5-C-X3-H TYPE-CONTAINING"/>
    <property type="match status" value="1"/>
</dbReference>
<evidence type="ECO:0000313" key="2">
    <source>
        <dbReference type="EMBL" id="KAK1380569.1"/>
    </source>
</evidence>
<evidence type="ECO:0000313" key="3">
    <source>
        <dbReference type="Proteomes" id="UP001237642"/>
    </source>
</evidence>
<feature type="region of interest" description="Disordered" evidence="1">
    <location>
        <begin position="362"/>
        <end position="441"/>
    </location>
</feature>
<organism evidence="2 3">
    <name type="scientific">Heracleum sosnowskyi</name>
    <dbReference type="NCBI Taxonomy" id="360622"/>
    <lineage>
        <taxon>Eukaryota</taxon>
        <taxon>Viridiplantae</taxon>
        <taxon>Streptophyta</taxon>
        <taxon>Embryophyta</taxon>
        <taxon>Tracheophyta</taxon>
        <taxon>Spermatophyta</taxon>
        <taxon>Magnoliopsida</taxon>
        <taxon>eudicotyledons</taxon>
        <taxon>Gunneridae</taxon>
        <taxon>Pentapetalae</taxon>
        <taxon>asterids</taxon>
        <taxon>campanulids</taxon>
        <taxon>Apiales</taxon>
        <taxon>Apiaceae</taxon>
        <taxon>Apioideae</taxon>
        <taxon>apioid superclade</taxon>
        <taxon>Tordylieae</taxon>
        <taxon>Tordyliinae</taxon>
        <taxon>Heracleum</taxon>
    </lineage>
</organism>
<evidence type="ECO:0000256" key="1">
    <source>
        <dbReference type="SAM" id="MobiDB-lite"/>
    </source>
</evidence>
<comment type="caution">
    <text evidence="2">The sequence shown here is derived from an EMBL/GenBank/DDBJ whole genome shotgun (WGS) entry which is preliminary data.</text>
</comment>
<gene>
    <name evidence="2" type="ORF">POM88_027313</name>
</gene>
<name>A0AAD8MPZ9_9APIA</name>
<feature type="compositionally biased region" description="Basic and acidic residues" evidence="1">
    <location>
        <begin position="269"/>
        <end position="278"/>
    </location>
</feature>
<sequence length="441" mass="52113">MLKESDYIHDEYQFGERRGHDGRKLYPFNDYEIVHPADYHKMGEVDGYMRNESHDSKELLEGHDGWEEHELSSERIYNDSHDYESYESSIWHYGLKKHEVSSDSMYSDSSDNDSIECSQGNYGWEEHRVSSEMCNELLDYDYAERLKGHYGWEDKRFSSERVYNDMHDYDSYERLQGHYGLKEHRLPSEILLEKRALPERRPHRRNYTTDHIDKLDLRHHIIKKKLDRGLNSEASHDRAYEDHYDFKYWTPRRDSSSARESAINKRLGRRTEDPGRERRVKCEQELGGSTYQERIQYPRAGGAERIDESDLRYHVLKQDVGNGLRSVVSHDRADESHDNWSHQTPRKDLFLFNTHESMLGSEMQGTIKVPERSTYSDYITDRSRHRGRGSAERPHGRPRNGINKIVDNDLDSEGRTTRDLHLRSEAEDSDDYKKKIGAISG</sequence>
<reference evidence="2" key="2">
    <citation type="submission" date="2023-05" db="EMBL/GenBank/DDBJ databases">
        <authorList>
            <person name="Schelkunov M.I."/>
        </authorList>
    </citation>
    <scope>NUCLEOTIDE SEQUENCE</scope>
    <source>
        <strain evidence="2">Hsosn_3</strain>
        <tissue evidence="2">Leaf</tissue>
    </source>
</reference>
<dbReference type="PANTHER" id="PTHR15725:SF14">
    <property type="entry name" value="ZINC FINGER CCCH DOMAIN-CONTAINING PROTEIN 11A"/>
    <property type="match status" value="1"/>
</dbReference>
<protein>
    <submittedName>
        <fullName evidence="2">Uncharacterized protein</fullName>
    </submittedName>
</protein>
<feature type="region of interest" description="Disordered" evidence="1">
    <location>
        <begin position="257"/>
        <end position="278"/>
    </location>
</feature>
<dbReference type="AlphaFoldDB" id="A0AAD8MPZ9"/>
<proteinExistence type="predicted"/>
<feature type="compositionally biased region" description="Basic and acidic residues" evidence="1">
    <location>
        <begin position="412"/>
        <end position="434"/>
    </location>
</feature>
<reference evidence="2" key="1">
    <citation type="submission" date="2023-02" db="EMBL/GenBank/DDBJ databases">
        <title>Genome of toxic invasive species Heracleum sosnowskyi carries increased number of genes despite the absence of recent whole-genome duplications.</title>
        <authorList>
            <person name="Schelkunov M."/>
            <person name="Shtratnikova V."/>
            <person name="Makarenko M."/>
            <person name="Klepikova A."/>
            <person name="Omelchenko D."/>
            <person name="Novikova G."/>
            <person name="Obukhova E."/>
            <person name="Bogdanov V."/>
            <person name="Penin A."/>
            <person name="Logacheva M."/>
        </authorList>
    </citation>
    <scope>NUCLEOTIDE SEQUENCE</scope>
    <source>
        <strain evidence="2">Hsosn_3</strain>
        <tissue evidence="2">Leaf</tissue>
    </source>
</reference>
<dbReference type="EMBL" id="JAUIZM010000006">
    <property type="protein sequence ID" value="KAK1380569.1"/>
    <property type="molecule type" value="Genomic_DNA"/>
</dbReference>